<dbReference type="InterPro" id="IPR003583">
    <property type="entry name" value="Hlx-hairpin-Hlx_DNA-bd_motif"/>
</dbReference>
<dbReference type="CDD" id="cd14332">
    <property type="entry name" value="UBA_RuvA_C"/>
    <property type="match status" value="1"/>
</dbReference>
<evidence type="ECO:0000259" key="7">
    <source>
        <dbReference type="SMART" id="SM00278"/>
    </source>
</evidence>
<keyword evidence="8" id="KW-0378">Hydrolase</keyword>
<organism evidence="8 9">
    <name type="scientific">Thermodesulfovibrio yellowstonii</name>
    <dbReference type="NCBI Taxonomy" id="28262"/>
    <lineage>
        <taxon>Bacteria</taxon>
        <taxon>Pseudomonadati</taxon>
        <taxon>Nitrospirota</taxon>
        <taxon>Thermodesulfovibrionia</taxon>
        <taxon>Thermodesulfovibrionales</taxon>
        <taxon>Thermodesulfovibrionaceae</taxon>
        <taxon>Thermodesulfovibrio</taxon>
    </lineage>
</organism>
<feature type="domain" description="Helix-hairpin-helix DNA-binding motif class 1" evidence="7">
    <location>
        <begin position="72"/>
        <end position="91"/>
    </location>
</feature>
<evidence type="ECO:0000256" key="4">
    <source>
        <dbReference type="ARBA" id="ARBA00023172"/>
    </source>
</evidence>
<dbReference type="EMBL" id="BSDX01000001">
    <property type="protein sequence ID" value="GLI53421.1"/>
    <property type="molecule type" value="Genomic_DNA"/>
</dbReference>
<comment type="function">
    <text evidence="6">The RuvA-RuvB-RuvC complex processes Holliday junction (HJ) DNA during genetic recombination and DNA repair, while the RuvA-RuvB complex plays an important role in the rescue of blocked DNA replication forks via replication fork reversal (RFR). RuvA specifically binds to HJ cruciform DNA, conferring on it an open structure. The RuvB hexamer acts as an ATP-dependent pump, pulling dsDNA into and through the RuvAB complex. HJ branch migration allows RuvC to scan DNA until it finds its consensus sequence, where it cleaves and resolves the cruciform DNA.</text>
</comment>
<dbReference type="GO" id="GO:0048476">
    <property type="term" value="C:Holliday junction resolvase complex"/>
    <property type="evidence" value="ECO:0007669"/>
    <property type="project" value="UniProtKB-UniRule"/>
</dbReference>
<keyword evidence="5 6" id="KW-0234">DNA repair</keyword>
<dbReference type="SUPFAM" id="SSF50249">
    <property type="entry name" value="Nucleic acid-binding proteins"/>
    <property type="match status" value="1"/>
</dbReference>
<comment type="similarity">
    <text evidence="6">Belongs to the RuvA family.</text>
</comment>
<dbReference type="InterPro" id="IPR010994">
    <property type="entry name" value="RuvA_2-like"/>
</dbReference>
<dbReference type="InterPro" id="IPR013849">
    <property type="entry name" value="DNA_helicase_Holl-junc_RuvA_I"/>
</dbReference>
<dbReference type="SUPFAM" id="SSF46929">
    <property type="entry name" value="DNA helicase RuvA subunit, C-terminal domain"/>
    <property type="match status" value="1"/>
</dbReference>
<comment type="domain">
    <text evidence="6">Has three domains with a flexible linker between the domains II and III and assumes an 'L' shape. Domain III is highly mobile and contacts RuvB.</text>
</comment>
<keyword evidence="3 6" id="KW-0238">DNA-binding</keyword>
<evidence type="ECO:0000256" key="3">
    <source>
        <dbReference type="ARBA" id="ARBA00023125"/>
    </source>
</evidence>
<keyword evidence="8" id="KW-0067">ATP-binding</keyword>
<dbReference type="InterPro" id="IPR011114">
    <property type="entry name" value="RuvA_C"/>
</dbReference>
<dbReference type="GO" id="GO:0005524">
    <property type="term" value="F:ATP binding"/>
    <property type="evidence" value="ECO:0007669"/>
    <property type="project" value="InterPro"/>
</dbReference>
<dbReference type="Gene3D" id="1.10.8.10">
    <property type="entry name" value="DNA helicase RuvA subunit, C-terminal domain"/>
    <property type="match status" value="1"/>
</dbReference>
<dbReference type="GO" id="GO:0009378">
    <property type="term" value="F:four-way junction helicase activity"/>
    <property type="evidence" value="ECO:0007669"/>
    <property type="project" value="InterPro"/>
</dbReference>
<evidence type="ECO:0000313" key="8">
    <source>
        <dbReference type="EMBL" id="GLI53421.1"/>
    </source>
</evidence>
<dbReference type="GO" id="GO:0000400">
    <property type="term" value="F:four-way junction DNA binding"/>
    <property type="evidence" value="ECO:0007669"/>
    <property type="project" value="UniProtKB-UniRule"/>
</dbReference>
<accession>A0A9W6GGJ7</accession>
<dbReference type="SMART" id="SM00278">
    <property type="entry name" value="HhH1"/>
    <property type="match status" value="2"/>
</dbReference>
<comment type="subunit">
    <text evidence="6">Homotetramer. Forms an RuvA(8)-RuvB(12)-Holliday junction (HJ) complex. HJ DNA is sandwiched between 2 RuvA tetramers; dsDNA enters through RuvA and exits via RuvB. An RuvB hexamer assembles on each DNA strand where it exits the tetramer. Each RuvB hexamer is contacted by two RuvA subunits (via domain III) on 2 adjacent RuvB subunits; this complex drives branch migration. In the full resolvosome a probable DNA-RuvA(4)-RuvB(12)-RuvC(2) complex forms which resolves the HJ.</text>
</comment>
<dbReference type="SUPFAM" id="SSF47781">
    <property type="entry name" value="RuvA domain 2-like"/>
    <property type="match status" value="1"/>
</dbReference>
<dbReference type="InterPro" id="IPR012340">
    <property type="entry name" value="NA-bd_OB-fold"/>
</dbReference>
<keyword evidence="4 6" id="KW-0233">DNA recombination</keyword>
<dbReference type="HAMAP" id="MF_00031">
    <property type="entry name" value="DNA_HJ_migration_RuvA"/>
    <property type="match status" value="1"/>
</dbReference>
<feature type="region of interest" description="Domain III" evidence="6">
    <location>
        <begin position="140"/>
        <end position="190"/>
    </location>
</feature>
<evidence type="ECO:0000256" key="5">
    <source>
        <dbReference type="ARBA" id="ARBA00023204"/>
    </source>
</evidence>
<evidence type="ECO:0000256" key="2">
    <source>
        <dbReference type="ARBA" id="ARBA00022763"/>
    </source>
</evidence>
<gene>
    <name evidence="6 8" type="primary">ruvA</name>
    <name evidence="8" type="ORF">TISLANDTSLP1_11140</name>
</gene>
<dbReference type="NCBIfam" id="TIGR00084">
    <property type="entry name" value="ruvA"/>
    <property type="match status" value="1"/>
</dbReference>
<comment type="subcellular location">
    <subcellularLocation>
        <location evidence="6">Cytoplasm</location>
    </subcellularLocation>
</comment>
<evidence type="ECO:0000256" key="1">
    <source>
        <dbReference type="ARBA" id="ARBA00022490"/>
    </source>
</evidence>
<dbReference type="InterPro" id="IPR036267">
    <property type="entry name" value="RuvA_C_sf"/>
</dbReference>
<dbReference type="InterPro" id="IPR000085">
    <property type="entry name" value="RuvA"/>
</dbReference>
<comment type="caution">
    <text evidence="8">The sequence shown here is derived from an EMBL/GenBank/DDBJ whole genome shotgun (WGS) entry which is preliminary data.</text>
</comment>
<protein>
    <recommendedName>
        <fullName evidence="6">Holliday junction branch migration complex subunit RuvA</fullName>
    </recommendedName>
</protein>
<proteinExistence type="inferred from homology"/>
<dbReference type="Pfam" id="PF01330">
    <property type="entry name" value="RuvA_N"/>
    <property type="match status" value="1"/>
</dbReference>
<dbReference type="GO" id="GO:0006310">
    <property type="term" value="P:DNA recombination"/>
    <property type="evidence" value="ECO:0007669"/>
    <property type="project" value="UniProtKB-UniRule"/>
</dbReference>
<keyword evidence="1 6" id="KW-0963">Cytoplasm</keyword>
<dbReference type="SMR" id="A0A9W6GGJ7"/>
<evidence type="ECO:0000313" key="9">
    <source>
        <dbReference type="Proteomes" id="UP001144297"/>
    </source>
</evidence>
<comment type="caution">
    <text evidence="6">Lacks conserved residue(s) required for the propagation of feature annotation.</text>
</comment>
<dbReference type="GO" id="GO:0006281">
    <property type="term" value="P:DNA repair"/>
    <property type="evidence" value="ECO:0007669"/>
    <property type="project" value="UniProtKB-UniRule"/>
</dbReference>
<keyword evidence="8" id="KW-0547">Nucleotide-binding</keyword>
<dbReference type="GO" id="GO:0009379">
    <property type="term" value="C:Holliday junction helicase complex"/>
    <property type="evidence" value="ECO:0007669"/>
    <property type="project" value="InterPro"/>
</dbReference>
<name>A0A9W6GGJ7_9BACT</name>
<dbReference type="AlphaFoldDB" id="A0A9W6GGJ7"/>
<evidence type="ECO:0000256" key="6">
    <source>
        <dbReference type="HAMAP-Rule" id="MF_00031"/>
    </source>
</evidence>
<dbReference type="Proteomes" id="UP001144297">
    <property type="component" value="Unassembled WGS sequence"/>
</dbReference>
<dbReference type="Gene3D" id="1.10.150.20">
    <property type="entry name" value="5' to 3' exonuclease, C-terminal subdomain"/>
    <property type="match status" value="1"/>
</dbReference>
<keyword evidence="8" id="KW-0347">Helicase</keyword>
<dbReference type="GO" id="GO:0005737">
    <property type="term" value="C:cytoplasm"/>
    <property type="evidence" value="ECO:0007669"/>
    <property type="project" value="UniProtKB-SubCell"/>
</dbReference>
<keyword evidence="2 6" id="KW-0227">DNA damage</keyword>
<dbReference type="Gene3D" id="2.40.50.140">
    <property type="entry name" value="Nucleic acid-binding proteins"/>
    <property type="match status" value="1"/>
</dbReference>
<sequence>MLDFIKGKVITVKPDKIVIQTGGIGYSVKIPIRVSRYINRDEETQIFTSLIVKEESIEIYGFLESSERDLFEELIKIAGIGPKMAINILSTYDRETLYKIIDHEDIKSLSKIPGIGKKTAQRILLELRGILPSLQYEKDQKYDDILSALLNLGYKRLEAKEVLDKIYNNEKDEATIIRESLSILAGKDGK</sequence>
<reference evidence="8" key="1">
    <citation type="submission" date="2022-12" db="EMBL/GenBank/DDBJ databases">
        <title>Reference genome sequencing for broad-spectrum identification of bacterial and archaeal isolates by mass spectrometry.</title>
        <authorList>
            <person name="Sekiguchi Y."/>
            <person name="Tourlousse D.M."/>
        </authorList>
    </citation>
    <scope>NUCLEOTIDE SEQUENCE</scope>
    <source>
        <strain evidence="8">TSL-P1</strain>
    </source>
</reference>
<dbReference type="Pfam" id="PF07499">
    <property type="entry name" value="RuvA_C"/>
    <property type="match status" value="1"/>
</dbReference>
<keyword evidence="9" id="KW-1185">Reference proteome</keyword>
<dbReference type="Pfam" id="PF14520">
    <property type="entry name" value="HHH_5"/>
    <property type="match status" value="1"/>
</dbReference>
<feature type="domain" description="Helix-hairpin-helix DNA-binding motif class 1" evidence="7">
    <location>
        <begin position="107"/>
        <end position="126"/>
    </location>
</feature>